<dbReference type="AlphaFoldDB" id="A0A0N4Z1H1"/>
<dbReference type="Proteomes" id="UP000038045">
    <property type="component" value="Unplaced"/>
</dbReference>
<sequence>MKVNFIINYIFLCFIFLLYNKVQGYRKCFTNWAGINVYLNFTCGNHNPEVYQITIFECETGFTYNCYKQCKLTPNDKEVSSYHAERSIQVSPLLGFDVVFEIYHKCCNKPDVSEPPCQNPFNFKMSDDCMSCGPGPYCVYHVDLKDGKVYSKEGKLLYLAVPKNW</sequence>
<name>A0A0N4Z1H1_PARTI</name>
<evidence type="ECO:0000256" key="1">
    <source>
        <dbReference type="SAM" id="Phobius"/>
    </source>
</evidence>
<evidence type="ECO:0000313" key="3">
    <source>
        <dbReference type="WBParaSite" id="PTRK_0000063900.1"/>
    </source>
</evidence>
<protein>
    <submittedName>
        <fullName evidence="3">ZP domain-containing protein</fullName>
    </submittedName>
</protein>
<feature type="transmembrane region" description="Helical" evidence="1">
    <location>
        <begin position="6"/>
        <end position="22"/>
    </location>
</feature>
<organism evidence="2 3">
    <name type="scientific">Parastrongyloides trichosuri</name>
    <name type="common">Possum-specific nematode worm</name>
    <dbReference type="NCBI Taxonomy" id="131310"/>
    <lineage>
        <taxon>Eukaryota</taxon>
        <taxon>Metazoa</taxon>
        <taxon>Ecdysozoa</taxon>
        <taxon>Nematoda</taxon>
        <taxon>Chromadorea</taxon>
        <taxon>Rhabditida</taxon>
        <taxon>Tylenchina</taxon>
        <taxon>Panagrolaimomorpha</taxon>
        <taxon>Strongyloidoidea</taxon>
        <taxon>Strongyloididae</taxon>
        <taxon>Parastrongyloides</taxon>
    </lineage>
</organism>
<dbReference type="WBParaSite" id="PTRK_0000063900.1">
    <property type="protein sequence ID" value="PTRK_0000063900.1"/>
    <property type="gene ID" value="PTRK_0000063900"/>
</dbReference>
<proteinExistence type="predicted"/>
<keyword evidence="1" id="KW-1133">Transmembrane helix</keyword>
<keyword evidence="1" id="KW-0472">Membrane</keyword>
<keyword evidence="1" id="KW-0812">Transmembrane</keyword>
<accession>A0A0N4Z1H1</accession>
<reference evidence="3" key="1">
    <citation type="submission" date="2017-02" db="UniProtKB">
        <authorList>
            <consortium name="WormBaseParasite"/>
        </authorList>
    </citation>
    <scope>IDENTIFICATION</scope>
</reference>
<keyword evidence="2" id="KW-1185">Reference proteome</keyword>
<evidence type="ECO:0000313" key="2">
    <source>
        <dbReference type="Proteomes" id="UP000038045"/>
    </source>
</evidence>